<dbReference type="AlphaFoldDB" id="A0A9W9ZYA9"/>
<reference evidence="2" key="1">
    <citation type="submission" date="2023-01" db="EMBL/GenBank/DDBJ databases">
        <title>Genome assembly of the deep-sea coral Lophelia pertusa.</title>
        <authorList>
            <person name="Herrera S."/>
            <person name="Cordes E."/>
        </authorList>
    </citation>
    <scope>NUCLEOTIDE SEQUENCE</scope>
    <source>
        <strain evidence="2">USNM1676648</strain>
        <tissue evidence="2">Polyp</tissue>
    </source>
</reference>
<sequence length="105" mass="11793">MNTKTRKPGQHKTSHEEPGEKGSTDSTESFNRGSCKYGSFRKRPTKDDMVIYSFEFEECVLAAYNSEPVECTVHGQLELKELAPDAMFEDIAPNMNIKASDITRG</sequence>
<keyword evidence="3" id="KW-1185">Reference proteome</keyword>
<feature type="compositionally biased region" description="Basic and acidic residues" evidence="1">
    <location>
        <begin position="13"/>
        <end position="23"/>
    </location>
</feature>
<evidence type="ECO:0000313" key="2">
    <source>
        <dbReference type="EMBL" id="KAJ7388224.1"/>
    </source>
</evidence>
<organism evidence="2 3">
    <name type="scientific">Desmophyllum pertusum</name>
    <dbReference type="NCBI Taxonomy" id="174260"/>
    <lineage>
        <taxon>Eukaryota</taxon>
        <taxon>Metazoa</taxon>
        <taxon>Cnidaria</taxon>
        <taxon>Anthozoa</taxon>
        <taxon>Hexacorallia</taxon>
        <taxon>Scleractinia</taxon>
        <taxon>Caryophylliina</taxon>
        <taxon>Caryophylliidae</taxon>
        <taxon>Desmophyllum</taxon>
    </lineage>
</organism>
<dbReference type="EMBL" id="MU825550">
    <property type="protein sequence ID" value="KAJ7388224.1"/>
    <property type="molecule type" value="Genomic_DNA"/>
</dbReference>
<feature type="compositionally biased region" description="Basic residues" evidence="1">
    <location>
        <begin position="1"/>
        <end position="12"/>
    </location>
</feature>
<dbReference type="OrthoDB" id="10252328at2759"/>
<evidence type="ECO:0000256" key="1">
    <source>
        <dbReference type="SAM" id="MobiDB-lite"/>
    </source>
</evidence>
<proteinExistence type="predicted"/>
<comment type="caution">
    <text evidence="2">The sequence shown here is derived from an EMBL/GenBank/DDBJ whole genome shotgun (WGS) entry which is preliminary data.</text>
</comment>
<evidence type="ECO:0000313" key="3">
    <source>
        <dbReference type="Proteomes" id="UP001163046"/>
    </source>
</evidence>
<accession>A0A9W9ZYA9</accession>
<dbReference type="Proteomes" id="UP001163046">
    <property type="component" value="Unassembled WGS sequence"/>
</dbReference>
<name>A0A9W9ZYA9_9CNID</name>
<gene>
    <name evidence="2" type="ORF">OS493_039120</name>
</gene>
<protein>
    <submittedName>
        <fullName evidence="2">Uncharacterized protein</fullName>
    </submittedName>
</protein>
<feature type="region of interest" description="Disordered" evidence="1">
    <location>
        <begin position="1"/>
        <end position="42"/>
    </location>
</feature>